<keyword evidence="2" id="KW-1185">Reference proteome</keyword>
<accession>A0A8J2E7T5</accession>
<dbReference type="Proteomes" id="UP000786811">
    <property type="component" value="Unassembled WGS sequence"/>
</dbReference>
<sequence>MDKIMTAVLEDVPRAIQLANFIRKLIDLTSRVDKLYEDYLFYVKKANNITYYTIEEFGRVVTSHKFGDIPDLLDQTYSLFIPGP</sequence>
<gene>
    <name evidence="1" type="ORF">HICCMSTLAB_LOCUS2169</name>
</gene>
<dbReference type="EMBL" id="CAJNRD030001117">
    <property type="protein sequence ID" value="CAG5076375.1"/>
    <property type="molecule type" value="Genomic_DNA"/>
</dbReference>
<proteinExistence type="predicted"/>
<dbReference type="AlphaFoldDB" id="A0A8J2E7T5"/>
<comment type="caution">
    <text evidence="1">The sequence shown here is derived from an EMBL/GenBank/DDBJ whole genome shotgun (WGS) entry which is preliminary data.</text>
</comment>
<protein>
    <submittedName>
        <fullName evidence="1">Uncharacterized protein</fullName>
    </submittedName>
</protein>
<reference evidence="1" key="1">
    <citation type="submission" date="2021-04" db="EMBL/GenBank/DDBJ databases">
        <authorList>
            <person name="Chebbi M.A.C M."/>
        </authorList>
    </citation>
    <scope>NUCLEOTIDE SEQUENCE</scope>
</reference>
<name>A0A8J2E7T5_COTCN</name>
<organism evidence="1 2">
    <name type="scientific">Cotesia congregata</name>
    <name type="common">Parasitoid wasp</name>
    <name type="synonym">Apanteles congregatus</name>
    <dbReference type="NCBI Taxonomy" id="51543"/>
    <lineage>
        <taxon>Eukaryota</taxon>
        <taxon>Metazoa</taxon>
        <taxon>Ecdysozoa</taxon>
        <taxon>Arthropoda</taxon>
        <taxon>Hexapoda</taxon>
        <taxon>Insecta</taxon>
        <taxon>Pterygota</taxon>
        <taxon>Neoptera</taxon>
        <taxon>Endopterygota</taxon>
        <taxon>Hymenoptera</taxon>
        <taxon>Apocrita</taxon>
        <taxon>Ichneumonoidea</taxon>
        <taxon>Braconidae</taxon>
        <taxon>Microgastrinae</taxon>
        <taxon>Cotesia</taxon>
    </lineage>
</organism>
<evidence type="ECO:0000313" key="2">
    <source>
        <dbReference type="Proteomes" id="UP000786811"/>
    </source>
</evidence>
<evidence type="ECO:0000313" key="1">
    <source>
        <dbReference type="EMBL" id="CAG5076375.1"/>
    </source>
</evidence>